<sequence>MNVNPNSLNDILLIFSSFTEVIRVFAWMKRFIHNCTSSNKLKGSLQAEEIDSSLKEISIRIQQSEFDQEVKCLKAKKPIPQSSKLLSLDVFMDPDGILRVGGRLSKHPTFPYD</sequence>
<comment type="caution">
    <text evidence="1">The sequence shown here is derived from an EMBL/GenBank/DDBJ whole genome shotgun (WGS) entry which is preliminary data.</text>
</comment>
<organism evidence="1 2">
    <name type="scientific">Araneus ventricosus</name>
    <name type="common">Orbweaver spider</name>
    <name type="synonym">Epeira ventricosa</name>
    <dbReference type="NCBI Taxonomy" id="182803"/>
    <lineage>
        <taxon>Eukaryota</taxon>
        <taxon>Metazoa</taxon>
        <taxon>Ecdysozoa</taxon>
        <taxon>Arthropoda</taxon>
        <taxon>Chelicerata</taxon>
        <taxon>Arachnida</taxon>
        <taxon>Araneae</taxon>
        <taxon>Araneomorphae</taxon>
        <taxon>Entelegynae</taxon>
        <taxon>Araneoidea</taxon>
        <taxon>Araneidae</taxon>
        <taxon>Araneus</taxon>
    </lineage>
</organism>
<evidence type="ECO:0000313" key="1">
    <source>
        <dbReference type="EMBL" id="GBN65961.1"/>
    </source>
</evidence>
<name>A0A4Y2QRM9_ARAVE</name>
<dbReference type="EMBL" id="BGPR01014611">
    <property type="protein sequence ID" value="GBN65961.1"/>
    <property type="molecule type" value="Genomic_DNA"/>
</dbReference>
<gene>
    <name evidence="1" type="ORF">AVEN_145909_1</name>
</gene>
<protein>
    <submittedName>
        <fullName evidence="1">Uncharacterized protein</fullName>
    </submittedName>
</protein>
<dbReference type="OrthoDB" id="5986643at2759"/>
<evidence type="ECO:0000313" key="2">
    <source>
        <dbReference type="Proteomes" id="UP000499080"/>
    </source>
</evidence>
<accession>A0A4Y2QRM9</accession>
<dbReference type="Proteomes" id="UP000499080">
    <property type="component" value="Unassembled WGS sequence"/>
</dbReference>
<reference evidence="1 2" key="1">
    <citation type="journal article" date="2019" name="Sci. Rep.">
        <title>Orb-weaving spider Araneus ventricosus genome elucidates the spidroin gene catalogue.</title>
        <authorList>
            <person name="Kono N."/>
            <person name="Nakamura H."/>
            <person name="Ohtoshi R."/>
            <person name="Moran D.A.P."/>
            <person name="Shinohara A."/>
            <person name="Yoshida Y."/>
            <person name="Fujiwara M."/>
            <person name="Mori M."/>
            <person name="Tomita M."/>
            <person name="Arakawa K."/>
        </authorList>
    </citation>
    <scope>NUCLEOTIDE SEQUENCE [LARGE SCALE GENOMIC DNA]</scope>
</reference>
<dbReference type="AlphaFoldDB" id="A0A4Y2QRM9"/>
<keyword evidence="2" id="KW-1185">Reference proteome</keyword>
<proteinExistence type="predicted"/>